<dbReference type="EC" id="2.1.1.33" evidence="7"/>
<dbReference type="EMBL" id="MWWR01000005">
    <property type="protein sequence ID" value="OZG52113.1"/>
    <property type="molecule type" value="Genomic_DNA"/>
</dbReference>
<evidence type="ECO:0000256" key="5">
    <source>
        <dbReference type="ARBA" id="ARBA00022691"/>
    </source>
</evidence>
<dbReference type="HAMAP" id="MF_01057">
    <property type="entry name" value="tRNA_methyltr_TrmB"/>
    <property type="match status" value="1"/>
</dbReference>
<evidence type="ECO:0000256" key="4">
    <source>
        <dbReference type="ARBA" id="ARBA00022679"/>
    </source>
</evidence>
<keyword evidence="10" id="KW-1185">Reference proteome</keyword>
<comment type="function">
    <text evidence="2 7">Catalyzes the formation of N(7)-methylguanine at position 46 (m7G46) in tRNA.</text>
</comment>
<dbReference type="InterPro" id="IPR029063">
    <property type="entry name" value="SAM-dependent_MTases_sf"/>
</dbReference>
<gene>
    <name evidence="7" type="primary">trmB</name>
    <name evidence="9" type="ORF">PSRA_0663</name>
</gene>
<comment type="similarity">
    <text evidence="7">Belongs to the class I-like SAM-binding methyltransferase superfamily. TrmB family.</text>
</comment>
<feature type="binding site" evidence="7">
    <location>
        <begin position="265"/>
        <end position="268"/>
    </location>
    <ligand>
        <name>substrate</name>
    </ligand>
</feature>
<feature type="binding site" evidence="7">
    <location>
        <position position="168"/>
    </location>
    <ligand>
        <name>S-adenosyl-L-methionine</name>
        <dbReference type="ChEBI" id="CHEBI:59789"/>
    </ligand>
</feature>
<proteinExistence type="inferred from homology"/>
<dbReference type="SUPFAM" id="SSF53335">
    <property type="entry name" value="S-adenosyl-L-methionine-dependent methyltransferases"/>
    <property type="match status" value="1"/>
</dbReference>
<keyword evidence="4 7" id="KW-0808">Transferase</keyword>
<feature type="binding site" evidence="7">
    <location>
        <position position="94"/>
    </location>
    <ligand>
        <name>S-adenosyl-L-methionine</name>
        <dbReference type="ChEBI" id="CHEBI:59789"/>
    </ligand>
</feature>
<feature type="region of interest" description="Disordered" evidence="8">
    <location>
        <begin position="1"/>
        <end position="25"/>
    </location>
</feature>
<protein>
    <recommendedName>
        <fullName evidence="7">tRNA (guanine-N(7)-)-methyltransferase</fullName>
        <ecNumber evidence="7">2.1.1.33</ecNumber>
    </recommendedName>
    <alternativeName>
        <fullName evidence="7">tRNA (guanine(46)-N(7))-methyltransferase</fullName>
    </alternativeName>
    <alternativeName>
        <fullName evidence="7">tRNA(m7G46)-methyltransferase</fullName>
    </alternativeName>
</protein>
<evidence type="ECO:0000313" key="9">
    <source>
        <dbReference type="EMBL" id="OZG52113.1"/>
    </source>
</evidence>
<dbReference type="NCBIfam" id="TIGR00091">
    <property type="entry name" value="tRNA (guanosine(46)-N7)-methyltransferase TrmB"/>
    <property type="match status" value="1"/>
</dbReference>
<evidence type="ECO:0000256" key="3">
    <source>
        <dbReference type="ARBA" id="ARBA00022603"/>
    </source>
</evidence>
<dbReference type="PANTHER" id="PTHR23417">
    <property type="entry name" value="3-DEOXY-D-MANNO-OCTULOSONIC-ACID TRANSFERASE/TRNA GUANINE-N 7 - -METHYLTRANSFERASE"/>
    <property type="match status" value="1"/>
</dbReference>
<evidence type="ECO:0000256" key="1">
    <source>
        <dbReference type="ARBA" id="ARBA00000142"/>
    </source>
</evidence>
<dbReference type="InterPro" id="IPR055361">
    <property type="entry name" value="tRNA_methyltr_TrmB_bact"/>
</dbReference>
<feature type="binding site" evidence="7">
    <location>
        <position position="119"/>
    </location>
    <ligand>
        <name>S-adenosyl-L-methionine</name>
        <dbReference type="ChEBI" id="CHEBI:59789"/>
    </ligand>
</feature>
<name>A0A261EZ59_9BIFI</name>
<dbReference type="InterPro" id="IPR003358">
    <property type="entry name" value="tRNA_(Gua-N-7)_MeTrfase_Trmb"/>
</dbReference>
<reference evidence="9 10" key="1">
    <citation type="journal article" date="2017" name="BMC Genomics">
        <title>Comparative genomic and phylogenomic analyses of the Bifidobacteriaceae family.</title>
        <authorList>
            <person name="Lugli G.A."/>
            <person name="Milani C."/>
            <person name="Turroni F."/>
            <person name="Duranti S."/>
            <person name="Mancabelli L."/>
            <person name="Mangifesta M."/>
            <person name="Ferrario C."/>
            <person name="Modesto M."/>
            <person name="Mattarelli P."/>
            <person name="Jiri K."/>
            <person name="van Sinderen D."/>
            <person name="Ventura M."/>
        </authorList>
    </citation>
    <scope>NUCLEOTIDE SEQUENCE [LARGE SCALE GENOMIC DNA]</scope>
    <source>
        <strain evidence="9 10">DSM 24742</strain>
    </source>
</reference>
<feature type="binding site" evidence="7">
    <location>
        <position position="146"/>
    </location>
    <ligand>
        <name>S-adenosyl-L-methionine</name>
        <dbReference type="ChEBI" id="CHEBI:59789"/>
    </ligand>
</feature>
<keyword evidence="3 7" id="KW-0489">Methyltransferase</keyword>
<keyword evidence="5 7" id="KW-0949">S-adenosyl-L-methionine</keyword>
<organism evidence="9 10">
    <name type="scientific">Pseudoscardovia radai</name>
    <dbReference type="NCBI Taxonomy" id="987066"/>
    <lineage>
        <taxon>Bacteria</taxon>
        <taxon>Bacillati</taxon>
        <taxon>Actinomycetota</taxon>
        <taxon>Actinomycetes</taxon>
        <taxon>Bifidobacteriales</taxon>
        <taxon>Bifidobacteriaceae</taxon>
        <taxon>Pseudoscardovia</taxon>
    </lineage>
</organism>
<accession>A0A261EZ59</accession>
<evidence type="ECO:0000256" key="2">
    <source>
        <dbReference type="ARBA" id="ARBA00003015"/>
    </source>
</evidence>
<dbReference type="PROSITE" id="PS51625">
    <property type="entry name" value="SAM_MT_TRMB"/>
    <property type="match status" value="1"/>
</dbReference>
<evidence type="ECO:0000256" key="6">
    <source>
        <dbReference type="ARBA" id="ARBA00022694"/>
    </source>
</evidence>
<feature type="binding site" evidence="7">
    <location>
        <position position="172"/>
    </location>
    <ligand>
        <name>substrate</name>
    </ligand>
</feature>
<sequence length="286" mass="31730">MTAETASPEPLDSAEPATDPAAPAPAPYRREVVSFVRRSSHLDGRLAAAWERYAPDYLLDIPNAGRDLAVDPAFRLTREYVAEQWGADRPLVVEIGTGQGENIVAAAEREPDVNFLALEVYDPGVAHTLLRAGKGGLHNLRVAQVNAPELLAVCEKGLLEELWTFFPDPWPKMRHHKRRIVQPALARSVHEALRPRGLWRIATDIDDYALHVHEVMDDAPGFENCGTRTVQLATEHVGKGDAERAADLPHAGFLESERFEGRVLTNFERKGLDAGRTIHDMTYRAV</sequence>
<evidence type="ECO:0000256" key="7">
    <source>
        <dbReference type="HAMAP-Rule" id="MF_01057"/>
    </source>
</evidence>
<dbReference type="GO" id="GO:0008176">
    <property type="term" value="F:tRNA (guanine(46)-N7)-methyltransferase activity"/>
    <property type="evidence" value="ECO:0007669"/>
    <property type="project" value="UniProtKB-UniRule"/>
</dbReference>
<comment type="caution">
    <text evidence="9">The sequence shown here is derived from an EMBL/GenBank/DDBJ whole genome shotgun (WGS) entry which is preliminary data.</text>
</comment>
<keyword evidence="6 7" id="KW-0819">tRNA processing</keyword>
<comment type="caution">
    <text evidence="7">Lacks conserved residue(s) required for the propagation of feature annotation.</text>
</comment>
<feature type="binding site" evidence="7">
    <location>
        <position position="204"/>
    </location>
    <ligand>
        <name>substrate</name>
    </ligand>
</feature>
<dbReference type="GO" id="GO:0043527">
    <property type="term" value="C:tRNA methyltransferase complex"/>
    <property type="evidence" value="ECO:0007669"/>
    <property type="project" value="TreeGrafter"/>
</dbReference>
<dbReference type="Gene3D" id="3.40.50.150">
    <property type="entry name" value="Vaccinia Virus protein VP39"/>
    <property type="match status" value="1"/>
</dbReference>
<comment type="catalytic activity">
    <reaction evidence="1 7">
        <text>guanosine(46) in tRNA + S-adenosyl-L-methionine = N(7)-methylguanosine(46) in tRNA + S-adenosyl-L-homocysteine</text>
        <dbReference type="Rhea" id="RHEA:42708"/>
        <dbReference type="Rhea" id="RHEA-COMP:10188"/>
        <dbReference type="Rhea" id="RHEA-COMP:10189"/>
        <dbReference type="ChEBI" id="CHEBI:57856"/>
        <dbReference type="ChEBI" id="CHEBI:59789"/>
        <dbReference type="ChEBI" id="CHEBI:74269"/>
        <dbReference type="ChEBI" id="CHEBI:74480"/>
        <dbReference type="EC" id="2.1.1.33"/>
    </reaction>
</comment>
<dbReference type="PANTHER" id="PTHR23417:SF14">
    <property type="entry name" value="PENTACOTRIPEPTIDE-REPEAT REGION OF PRORP DOMAIN-CONTAINING PROTEIN"/>
    <property type="match status" value="1"/>
</dbReference>
<dbReference type="Pfam" id="PF02390">
    <property type="entry name" value="Methyltransf_4"/>
    <property type="match status" value="1"/>
</dbReference>
<comment type="pathway">
    <text evidence="7">tRNA modification; N(7)-methylguanine-tRNA biosynthesis.</text>
</comment>
<evidence type="ECO:0000313" key="10">
    <source>
        <dbReference type="Proteomes" id="UP000216725"/>
    </source>
</evidence>
<dbReference type="OrthoDB" id="9802090at2"/>
<dbReference type="Proteomes" id="UP000216725">
    <property type="component" value="Unassembled WGS sequence"/>
</dbReference>
<dbReference type="UniPathway" id="UPA00989"/>
<dbReference type="AlphaFoldDB" id="A0A261EZ59"/>
<evidence type="ECO:0000256" key="8">
    <source>
        <dbReference type="SAM" id="MobiDB-lite"/>
    </source>
</evidence>